<dbReference type="PANTHER" id="PTHR44943:SF9">
    <property type="entry name" value="TPR-REPEAT-CONTAINING PROTEIN"/>
    <property type="match status" value="1"/>
</dbReference>
<keyword evidence="7" id="KW-1185">Reference proteome</keyword>
<dbReference type="InterPro" id="IPR011990">
    <property type="entry name" value="TPR-like_helical_dom_sf"/>
</dbReference>
<evidence type="ECO:0000256" key="1">
    <source>
        <dbReference type="ARBA" id="ARBA00022737"/>
    </source>
</evidence>
<keyword evidence="1" id="KW-0677">Repeat</keyword>
<dbReference type="RefSeq" id="WP_170302130.1">
    <property type="nucleotide sequence ID" value="NZ_AP021875.1"/>
</dbReference>
<keyword evidence="5" id="KW-1133">Transmembrane helix</keyword>
<evidence type="ECO:0000256" key="2">
    <source>
        <dbReference type="ARBA" id="ARBA00022803"/>
    </source>
</evidence>
<dbReference type="Proteomes" id="UP000427769">
    <property type="component" value="Chromosome"/>
</dbReference>
<dbReference type="SUPFAM" id="SSF48452">
    <property type="entry name" value="TPR-like"/>
    <property type="match status" value="1"/>
</dbReference>
<evidence type="ECO:0000256" key="3">
    <source>
        <dbReference type="ARBA" id="ARBA00023078"/>
    </source>
</evidence>
<dbReference type="PROSITE" id="PS50005">
    <property type="entry name" value="TPR"/>
    <property type="match status" value="2"/>
</dbReference>
<dbReference type="InterPro" id="IPR019734">
    <property type="entry name" value="TPR_rpt"/>
</dbReference>
<protein>
    <submittedName>
        <fullName evidence="6">Uncharacterized protein</fullName>
    </submittedName>
</protein>
<feature type="repeat" description="TPR" evidence="4">
    <location>
        <begin position="109"/>
        <end position="142"/>
    </location>
</feature>
<feature type="transmembrane region" description="Helical" evidence="5">
    <location>
        <begin position="15"/>
        <end position="36"/>
    </location>
</feature>
<name>A0A5K7YYX3_9BACT</name>
<sequence>MSSKKIDGYVKSENVIWFVVVSLLIGFVGGVAFGIYKSGTFSAPGSMEGAPAMNAELQANIDAFKARTSEDPKDAEAWIQLGHLYFDAGQAEQSIEAYEKALAIQPQNANVWTDLGVMYRRSGKPEKAVAAFDRAMQIDPKHEISRFNKGIVLFHDLKDEKGALKAWESLLAINPDAQSPGGHSVRELVDHILQEHRKEK</sequence>
<dbReference type="InterPro" id="IPR051685">
    <property type="entry name" value="Ycf3/AcsC/BcsC/TPR_MFPF"/>
</dbReference>
<evidence type="ECO:0000256" key="5">
    <source>
        <dbReference type="SAM" id="Phobius"/>
    </source>
</evidence>
<feature type="repeat" description="TPR" evidence="4">
    <location>
        <begin position="75"/>
        <end position="108"/>
    </location>
</feature>
<dbReference type="SMART" id="SM00028">
    <property type="entry name" value="TPR"/>
    <property type="match status" value="3"/>
</dbReference>
<evidence type="ECO:0000256" key="4">
    <source>
        <dbReference type="PROSITE-ProRule" id="PRU00339"/>
    </source>
</evidence>
<dbReference type="AlphaFoldDB" id="A0A5K7YYX3"/>
<dbReference type="KEGG" id="dwd:DSCW_10070"/>
<dbReference type="PROSITE" id="PS50293">
    <property type="entry name" value="TPR_REGION"/>
    <property type="match status" value="2"/>
</dbReference>
<evidence type="ECO:0000313" key="7">
    <source>
        <dbReference type="Proteomes" id="UP000427769"/>
    </source>
</evidence>
<gene>
    <name evidence="6" type="ORF">DSCW_10070</name>
</gene>
<keyword evidence="5" id="KW-0812">Transmembrane</keyword>
<dbReference type="Pfam" id="PF13424">
    <property type="entry name" value="TPR_12"/>
    <property type="match status" value="1"/>
</dbReference>
<keyword evidence="5" id="KW-0472">Membrane</keyword>
<dbReference type="EMBL" id="AP021875">
    <property type="protein sequence ID" value="BBO73590.1"/>
    <property type="molecule type" value="Genomic_DNA"/>
</dbReference>
<proteinExistence type="predicted"/>
<accession>A0A5K7YYX3</accession>
<dbReference type="PANTHER" id="PTHR44943">
    <property type="entry name" value="CELLULOSE SYNTHASE OPERON PROTEIN C"/>
    <property type="match status" value="1"/>
</dbReference>
<evidence type="ECO:0000313" key="6">
    <source>
        <dbReference type="EMBL" id="BBO73590.1"/>
    </source>
</evidence>
<keyword evidence="3" id="KW-0793">Thylakoid</keyword>
<organism evidence="6 7">
    <name type="scientific">Desulfosarcina widdelii</name>
    <dbReference type="NCBI Taxonomy" id="947919"/>
    <lineage>
        <taxon>Bacteria</taxon>
        <taxon>Pseudomonadati</taxon>
        <taxon>Thermodesulfobacteriota</taxon>
        <taxon>Desulfobacteria</taxon>
        <taxon>Desulfobacterales</taxon>
        <taxon>Desulfosarcinaceae</taxon>
        <taxon>Desulfosarcina</taxon>
    </lineage>
</organism>
<dbReference type="Gene3D" id="1.25.40.10">
    <property type="entry name" value="Tetratricopeptide repeat domain"/>
    <property type="match status" value="1"/>
</dbReference>
<reference evidence="6 7" key="1">
    <citation type="submission" date="2019-11" db="EMBL/GenBank/DDBJ databases">
        <title>Comparative genomics of hydrocarbon-degrading Desulfosarcina strains.</title>
        <authorList>
            <person name="Watanabe M."/>
            <person name="Kojima H."/>
            <person name="Fukui M."/>
        </authorList>
    </citation>
    <scope>NUCLEOTIDE SEQUENCE [LARGE SCALE GENOMIC DNA]</scope>
    <source>
        <strain evidence="6 7">PP31</strain>
    </source>
</reference>
<keyword evidence="2 4" id="KW-0802">TPR repeat</keyword>